<keyword evidence="1" id="KW-1133">Transmembrane helix</keyword>
<comment type="caution">
    <text evidence="2">The sequence shown here is derived from an EMBL/GenBank/DDBJ whole genome shotgun (WGS) entry which is preliminary data.</text>
</comment>
<reference evidence="2 3" key="1">
    <citation type="submission" date="2021-01" db="EMBL/GenBank/DDBJ databases">
        <title>Whole genome shotgun sequence of Catellatospora bangladeshensis NBRC 107357.</title>
        <authorList>
            <person name="Komaki H."/>
            <person name="Tamura T."/>
        </authorList>
    </citation>
    <scope>NUCLEOTIDE SEQUENCE [LARGE SCALE GENOMIC DNA]</scope>
    <source>
        <strain evidence="2 3">NBRC 107357</strain>
    </source>
</reference>
<keyword evidence="1" id="KW-0472">Membrane</keyword>
<dbReference type="RefSeq" id="WP_203742311.1">
    <property type="nucleotide sequence ID" value="NZ_BONF01000007.1"/>
</dbReference>
<organism evidence="2 3">
    <name type="scientific">Catellatospora bangladeshensis</name>
    <dbReference type="NCBI Taxonomy" id="310355"/>
    <lineage>
        <taxon>Bacteria</taxon>
        <taxon>Bacillati</taxon>
        <taxon>Actinomycetota</taxon>
        <taxon>Actinomycetes</taxon>
        <taxon>Micromonosporales</taxon>
        <taxon>Micromonosporaceae</taxon>
        <taxon>Catellatospora</taxon>
    </lineage>
</organism>
<feature type="transmembrane region" description="Helical" evidence="1">
    <location>
        <begin position="38"/>
        <end position="57"/>
    </location>
</feature>
<gene>
    <name evidence="2" type="ORF">Cba03nite_09600</name>
</gene>
<keyword evidence="1" id="KW-0812">Transmembrane</keyword>
<sequence>MIDELRATLDQHAELVTARPDPHARVLLRRRRRQRRRGSAIALVAVLLMVGPAVWLAQPDTYPSLAPPPLAAVRPLLDSPTRGSLATDAAFLAAVRRRAAAEVGGQRGGPGGPLMPTEADQIKVLFAGDVGVRRFALVAGTQGWPLKAQFEGPRGTPAAELEQTGSGSLDLPVVEAGYGGGDDTFVHQIAVLVGPAGAVYEEQASERYSSSGVERTWTALATPDDYFADEQIDSVRRIRVRMGGTVLTEVRVAPLAEDTQPLPIDPAPYGGRGTPVPERAAQLAGYLAQQTNQTDRDPVIRVLWSDQLDMPGAPGGRAHVVTVQLVTADGGGPYRTMEFGAAGMGREHPSGSGYAGDPEHTVLVMRLAGFAPEPDDRLQLIAPPGAVRAELVRAGVTTEQALVKGVGTAHVPLDSEVLVRVYDAAGALLGTAAYTDRVGNCDPIEYSACRPLFPAPTPPTR</sequence>
<dbReference type="Proteomes" id="UP000601223">
    <property type="component" value="Unassembled WGS sequence"/>
</dbReference>
<dbReference type="AlphaFoldDB" id="A0A8J3J8X4"/>
<evidence type="ECO:0000313" key="3">
    <source>
        <dbReference type="Proteomes" id="UP000601223"/>
    </source>
</evidence>
<dbReference type="EMBL" id="BONF01000007">
    <property type="protein sequence ID" value="GIF79611.1"/>
    <property type="molecule type" value="Genomic_DNA"/>
</dbReference>
<keyword evidence="3" id="KW-1185">Reference proteome</keyword>
<proteinExistence type="predicted"/>
<name>A0A8J3J8X4_9ACTN</name>
<protein>
    <submittedName>
        <fullName evidence="2">Uncharacterized protein</fullName>
    </submittedName>
</protein>
<evidence type="ECO:0000256" key="1">
    <source>
        <dbReference type="SAM" id="Phobius"/>
    </source>
</evidence>
<evidence type="ECO:0000313" key="2">
    <source>
        <dbReference type="EMBL" id="GIF79611.1"/>
    </source>
</evidence>
<accession>A0A8J3J8X4</accession>